<reference evidence="6 7" key="1">
    <citation type="submission" date="2015-06" db="EMBL/GenBank/DDBJ databases">
        <title>Cloning and characterization of the uncialamcin biosynthetic gene cluster.</title>
        <authorList>
            <person name="Yan X."/>
            <person name="Huang T."/>
            <person name="Ge H."/>
            <person name="Shen B."/>
        </authorList>
    </citation>
    <scope>NUCLEOTIDE SEQUENCE [LARGE SCALE GENOMIC DNA]</scope>
    <source>
        <strain evidence="6 7">DCA2648</strain>
    </source>
</reference>
<evidence type="ECO:0000313" key="7">
    <source>
        <dbReference type="Proteomes" id="UP000186455"/>
    </source>
</evidence>
<dbReference type="Gene3D" id="1.10.10.60">
    <property type="entry name" value="Homeodomain-like"/>
    <property type="match status" value="2"/>
</dbReference>
<dbReference type="EMBL" id="LFBV01000001">
    <property type="protein sequence ID" value="OKH96198.1"/>
    <property type="molecule type" value="Genomic_DNA"/>
</dbReference>
<dbReference type="InterPro" id="IPR009057">
    <property type="entry name" value="Homeodomain-like_sf"/>
</dbReference>
<dbReference type="InterPro" id="IPR018060">
    <property type="entry name" value="HTH_AraC"/>
</dbReference>
<evidence type="ECO:0000256" key="1">
    <source>
        <dbReference type="ARBA" id="ARBA00023015"/>
    </source>
</evidence>
<dbReference type="PROSITE" id="PS00041">
    <property type="entry name" value="HTH_ARAC_FAMILY_1"/>
    <property type="match status" value="1"/>
</dbReference>
<protein>
    <submittedName>
        <fullName evidence="6">DNA-binding protein</fullName>
    </submittedName>
</protein>
<dbReference type="PANTHER" id="PTHR46796:SF2">
    <property type="entry name" value="TRANSCRIPTIONAL REGULATORY PROTEIN"/>
    <property type="match status" value="1"/>
</dbReference>
<dbReference type="GO" id="GO:0003700">
    <property type="term" value="F:DNA-binding transcription factor activity"/>
    <property type="evidence" value="ECO:0007669"/>
    <property type="project" value="InterPro"/>
</dbReference>
<evidence type="ECO:0000256" key="2">
    <source>
        <dbReference type="ARBA" id="ARBA00023125"/>
    </source>
</evidence>
<accession>A0A1Q4VED5</accession>
<evidence type="ECO:0000256" key="4">
    <source>
        <dbReference type="SAM" id="MobiDB-lite"/>
    </source>
</evidence>
<dbReference type="Proteomes" id="UP000186455">
    <property type="component" value="Unassembled WGS sequence"/>
</dbReference>
<dbReference type="SMART" id="SM00342">
    <property type="entry name" value="HTH_ARAC"/>
    <property type="match status" value="1"/>
</dbReference>
<name>A0A1Q4VED5_9ACTN</name>
<keyword evidence="3" id="KW-0804">Transcription</keyword>
<organism evidence="6 7">
    <name type="scientific">Streptomyces uncialis</name>
    <dbReference type="NCBI Taxonomy" id="1048205"/>
    <lineage>
        <taxon>Bacteria</taxon>
        <taxon>Bacillati</taxon>
        <taxon>Actinomycetota</taxon>
        <taxon>Actinomycetes</taxon>
        <taxon>Kitasatosporales</taxon>
        <taxon>Streptomycetaceae</taxon>
        <taxon>Streptomyces</taxon>
    </lineage>
</organism>
<feature type="region of interest" description="Disordered" evidence="4">
    <location>
        <begin position="109"/>
        <end position="159"/>
    </location>
</feature>
<dbReference type="PANTHER" id="PTHR46796">
    <property type="entry name" value="HTH-TYPE TRANSCRIPTIONAL ACTIVATOR RHAS-RELATED"/>
    <property type="match status" value="1"/>
</dbReference>
<proteinExistence type="predicted"/>
<dbReference type="Pfam" id="PF12833">
    <property type="entry name" value="HTH_18"/>
    <property type="match status" value="1"/>
</dbReference>
<keyword evidence="1" id="KW-0805">Transcription regulation</keyword>
<dbReference type="InterPro" id="IPR018062">
    <property type="entry name" value="HTH_AraC-typ_CS"/>
</dbReference>
<evidence type="ECO:0000259" key="5">
    <source>
        <dbReference type="PROSITE" id="PS01124"/>
    </source>
</evidence>
<evidence type="ECO:0000313" key="6">
    <source>
        <dbReference type="EMBL" id="OKH96198.1"/>
    </source>
</evidence>
<dbReference type="GO" id="GO:0043565">
    <property type="term" value="F:sequence-specific DNA binding"/>
    <property type="evidence" value="ECO:0007669"/>
    <property type="project" value="InterPro"/>
</dbReference>
<dbReference type="PROSITE" id="PS01124">
    <property type="entry name" value="HTH_ARAC_FAMILY_2"/>
    <property type="match status" value="1"/>
</dbReference>
<dbReference type="STRING" id="1048205.AB852_06030"/>
<dbReference type="AlphaFoldDB" id="A0A1Q4VED5"/>
<dbReference type="RefSeq" id="WP_073784337.1">
    <property type="nucleotide sequence ID" value="NZ_LFBV01000001.1"/>
</dbReference>
<evidence type="ECO:0000256" key="3">
    <source>
        <dbReference type="ARBA" id="ARBA00023163"/>
    </source>
</evidence>
<keyword evidence="7" id="KW-1185">Reference proteome</keyword>
<feature type="compositionally biased region" description="Pro residues" evidence="4">
    <location>
        <begin position="121"/>
        <end position="134"/>
    </location>
</feature>
<comment type="caution">
    <text evidence="6">The sequence shown here is derived from an EMBL/GenBank/DDBJ whole genome shotgun (WGS) entry which is preliminary data.</text>
</comment>
<dbReference type="SUPFAM" id="SSF46689">
    <property type="entry name" value="Homeodomain-like"/>
    <property type="match status" value="2"/>
</dbReference>
<keyword evidence="2 6" id="KW-0238">DNA-binding</keyword>
<sequence>MRDVCETRGDDPVGRAVACIRERYGDPLSLTDIAESARLSRFHFARLFKDTTGITPGRFLAAVRLHQAKRLLLSSSLNVADIAASVGYSSLGSFTTSFTAGVGVSPGRFRRLSRSGGGPGAPGPALPAPGPPGPGLAGPGLPGPWPGARDGSGAVAGTISLPDGHGNARVYVGAFPTPVVQHPAAAGIVVDVPSGRPSCYRLPDVPVGTWYVHAVAVADGVGPDPRARRTSLVGGHGAVAVGAGTVTSTAVRLRRDRPADPPVLLALPDLEPPRTPLAPAGCPASALPSVAATA</sequence>
<feature type="domain" description="HTH araC/xylS-type" evidence="5">
    <location>
        <begin position="14"/>
        <end position="112"/>
    </location>
</feature>
<gene>
    <name evidence="6" type="ORF">AB852_06030</name>
</gene>
<dbReference type="InterPro" id="IPR050204">
    <property type="entry name" value="AraC_XylS_family_regulators"/>
</dbReference>